<evidence type="ECO:0000256" key="5">
    <source>
        <dbReference type="SAM" id="Phobius"/>
    </source>
</evidence>
<feature type="transmembrane region" description="Helical" evidence="5">
    <location>
        <begin position="117"/>
        <end position="133"/>
    </location>
</feature>
<evidence type="ECO:0008006" key="8">
    <source>
        <dbReference type="Google" id="ProtNLM"/>
    </source>
</evidence>
<feature type="transmembrane region" description="Helical" evidence="5">
    <location>
        <begin position="140"/>
        <end position="160"/>
    </location>
</feature>
<dbReference type="Proteomes" id="UP000324143">
    <property type="component" value="Unassembled WGS sequence"/>
</dbReference>
<dbReference type="PANTHER" id="PTHR42723">
    <property type="entry name" value="CHLOROPHYLL SYNTHASE"/>
    <property type="match status" value="1"/>
</dbReference>
<dbReference type="GO" id="GO:0016765">
    <property type="term" value="F:transferase activity, transferring alkyl or aryl (other than methyl) groups"/>
    <property type="evidence" value="ECO:0007669"/>
    <property type="project" value="InterPro"/>
</dbReference>
<dbReference type="PANTHER" id="PTHR42723:SF1">
    <property type="entry name" value="CHLOROPHYLL SYNTHASE, CHLOROPLASTIC"/>
    <property type="match status" value="1"/>
</dbReference>
<dbReference type="AlphaFoldDB" id="A0A5D0MN20"/>
<keyword evidence="7" id="KW-1185">Reference proteome</keyword>
<feature type="transmembrane region" description="Helical" evidence="5">
    <location>
        <begin position="21"/>
        <end position="42"/>
    </location>
</feature>
<evidence type="ECO:0000256" key="2">
    <source>
        <dbReference type="ARBA" id="ARBA00022692"/>
    </source>
</evidence>
<feature type="transmembrane region" description="Helical" evidence="5">
    <location>
        <begin position="48"/>
        <end position="66"/>
    </location>
</feature>
<feature type="transmembrane region" description="Helical" evidence="5">
    <location>
        <begin position="266"/>
        <end position="282"/>
    </location>
</feature>
<evidence type="ECO:0000313" key="7">
    <source>
        <dbReference type="Proteomes" id="UP000324143"/>
    </source>
</evidence>
<feature type="transmembrane region" description="Helical" evidence="5">
    <location>
        <begin position="204"/>
        <end position="228"/>
    </location>
</feature>
<feature type="transmembrane region" description="Helical" evidence="5">
    <location>
        <begin position="94"/>
        <end position="111"/>
    </location>
</feature>
<gene>
    <name evidence="6" type="ORF">FXF47_01225</name>
</gene>
<protein>
    <recommendedName>
        <fullName evidence="8">Prenyltransferase</fullName>
    </recommendedName>
</protein>
<feature type="transmembrane region" description="Helical" evidence="5">
    <location>
        <begin position="166"/>
        <end position="183"/>
    </location>
</feature>
<evidence type="ECO:0000313" key="6">
    <source>
        <dbReference type="EMBL" id="TYB31989.1"/>
    </source>
</evidence>
<dbReference type="Pfam" id="PF01040">
    <property type="entry name" value="UbiA"/>
    <property type="match status" value="1"/>
</dbReference>
<dbReference type="InterPro" id="IPR044878">
    <property type="entry name" value="UbiA_sf"/>
</dbReference>
<name>A0A5D0MN20_9BACT</name>
<sequence>MKQKETREDLDIPVFEKITGFIKLIRPINLFIIILSFIVGYVFTKGEISIVLPIIYILIASLGYIINDIKDYEIDLVNEPERPIPSNTVKKKEAKIFFVILLIFFVILNFLVKTKLLIFNDLVLILVIFYSIYFKRKGFIGNLIVAFFTISPFVAIYILTDDLKNLVAIMFFAFCINLLREIVKDLKDFRGDKLVKSKSLPIKYGFEYTYNILLILSFLFLAGTIYFSKSFYGGIYYIIFILIIANGINFLSLFFTKKKEYSISSILYKINILLGIGGLWLSM</sequence>
<accession>A0A5D0MN20</accession>
<dbReference type="EMBL" id="VSIX01000012">
    <property type="protein sequence ID" value="TYB31989.1"/>
    <property type="molecule type" value="Genomic_DNA"/>
</dbReference>
<keyword evidence="3 5" id="KW-1133">Transmembrane helix</keyword>
<reference evidence="6" key="1">
    <citation type="submission" date="2019-08" db="EMBL/GenBank/DDBJ databases">
        <title>Genomic characterization of a novel candidate phylum (ARYD3) from a high temperature, high salinity tertiary oil reservoir in north central Oklahoma, USA.</title>
        <authorList>
            <person name="Youssef N.H."/>
            <person name="Yadav A."/>
            <person name="Elshahed M.S."/>
        </authorList>
    </citation>
    <scope>NUCLEOTIDE SEQUENCE [LARGE SCALE GENOMIC DNA]</scope>
    <source>
        <strain evidence="6">ARYD3</strain>
    </source>
</reference>
<proteinExistence type="predicted"/>
<dbReference type="InterPro" id="IPR050475">
    <property type="entry name" value="Prenyltransferase_related"/>
</dbReference>
<keyword evidence="4 5" id="KW-0472">Membrane</keyword>
<evidence type="ECO:0000256" key="1">
    <source>
        <dbReference type="ARBA" id="ARBA00004141"/>
    </source>
</evidence>
<dbReference type="InterPro" id="IPR000537">
    <property type="entry name" value="UbiA_prenyltransferase"/>
</dbReference>
<evidence type="ECO:0000256" key="4">
    <source>
        <dbReference type="ARBA" id="ARBA00023136"/>
    </source>
</evidence>
<dbReference type="Gene3D" id="1.10.357.140">
    <property type="entry name" value="UbiA prenyltransferase"/>
    <property type="match status" value="1"/>
</dbReference>
<organism evidence="6 7">
    <name type="scientific">Candidatus Mcinerneyibacterium aminivorans</name>
    <dbReference type="NCBI Taxonomy" id="2703815"/>
    <lineage>
        <taxon>Bacteria</taxon>
        <taxon>Candidatus Macinerneyibacteriota</taxon>
        <taxon>Candidatus Mcinerneyibacteria</taxon>
        <taxon>Candidatus Mcinerneyibacteriales</taxon>
        <taxon>Candidatus Mcinerneyibacteriaceae</taxon>
        <taxon>Candidatus Mcinerneyibacterium</taxon>
    </lineage>
</organism>
<keyword evidence="2 5" id="KW-0812">Transmembrane</keyword>
<dbReference type="CDD" id="cd13961">
    <property type="entry name" value="PT_UbiA_DGGGPS"/>
    <property type="match status" value="1"/>
</dbReference>
<evidence type="ECO:0000256" key="3">
    <source>
        <dbReference type="ARBA" id="ARBA00022989"/>
    </source>
</evidence>
<comment type="caution">
    <text evidence="6">The sequence shown here is derived from an EMBL/GenBank/DDBJ whole genome shotgun (WGS) entry which is preliminary data.</text>
</comment>
<feature type="transmembrane region" description="Helical" evidence="5">
    <location>
        <begin position="234"/>
        <end position="254"/>
    </location>
</feature>
<comment type="subcellular location">
    <subcellularLocation>
        <location evidence="1">Membrane</location>
        <topology evidence="1">Multi-pass membrane protein</topology>
    </subcellularLocation>
</comment>
<dbReference type="GO" id="GO:0016020">
    <property type="term" value="C:membrane"/>
    <property type="evidence" value="ECO:0007669"/>
    <property type="project" value="UniProtKB-SubCell"/>
</dbReference>